<dbReference type="KEGG" id="pcea:J3359_02020"/>
<protein>
    <submittedName>
        <fullName evidence="1">Uncharacterized protein</fullName>
    </submittedName>
</protein>
<sequence>MKKLEYKLRELKLSNSVTNFSVSFGVNRPYVRIVKNGDTKIAKVLLILDNNTTINNIETLKENGDKNPFTNKANIHFIVNINLKFTDHESAGFKIVEVEIKNEDILEEHFNDINSFMIVSCSNNKNILGTMTIASYQNGGSFDPPPLH</sequence>
<name>A0A975CQW2_9FLAO</name>
<keyword evidence="2" id="KW-1185">Reference proteome</keyword>
<accession>A0A975CQW2</accession>
<dbReference type="Proteomes" id="UP000663920">
    <property type="component" value="Chromosome"/>
</dbReference>
<evidence type="ECO:0000313" key="2">
    <source>
        <dbReference type="Proteomes" id="UP000663920"/>
    </source>
</evidence>
<organism evidence="1 2">
    <name type="scientific">Polaribacter cellanae</name>
    <dbReference type="NCBI Taxonomy" id="2818493"/>
    <lineage>
        <taxon>Bacteria</taxon>
        <taxon>Pseudomonadati</taxon>
        <taxon>Bacteroidota</taxon>
        <taxon>Flavobacteriia</taxon>
        <taxon>Flavobacteriales</taxon>
        <taxon>Flavobacteriaceae</taxon>
    </lineage>
</organism>
<dbReference type="RefSeq" id="WP_208079089.1">
    <property type="nucleotide sequence ID" value="NZ_CP071869.1"/>
</dbReference>
<proteinExistence type="predicted"/>
<evidence type="ECO:0000313" key="1">
    <source>
        <dbReference type="EMBL" id="QTE23075.1"/>
    </source>
</evidence>
<gene>
    <name evidence="1" type="ORF">J3359_02020</name>
</gene>
<reference evidence="1 2" key="1">
    <citation type="submission" date="2021-03" db="EMBL/GenBank/DDBJ databases">
        <title>Complete genome of Polaribacter_sp.SM13.</title>
        <authorList>
            <person name="Jeong S.W."/>
            <person name="Bae J.W."/>
        </authorList>
    </citation>
    <scope>NUCLEOTIDE SEQUENCE [LARGE SCALE GENOMIC DNA]</scope>
    <source>
        <strain evidence="1 2">SM13</strain>
    </source>
</reference>
<dbReference type="EMBL" id="CP071869">
    <property type="protein sequence ID" value="QTE23075.1"/>
    <property type="molecule type" value="Genomic_DNA"/>
</dbReference>
<dbReference type="AlphaFoldDB" id="A0A975CQW2"/>